<dbReference type="PANTHER" id="PTHR45710:SF26">
    <property type="entry name" value="RH26557P"/>
    <property type="match status" value="1"/>
</dbReference>
<name>A0A674J0G9_9SAUR</name>
<dbReference type="Proteomes" id="UP000472274">
    <property type="component" value="Unplaced"/>
</dbReference>
<organism evidence="1 2">
    <name type="scientific">Terrapene triunguis</name>
    <name type="common">Three-toed box turtle</name>
    <dbReference type="NCBI Taxonomy" id="2587831"/>
    <lineage>
        <taxon>Eukaryota</taxon>
        <taxon>Metazoa</taxon>
        <taxon>Chordata</taxon>
        <taxon>Craniata</taxon>
        <taxon>Vertebrata</taxon>
        <taxon>Euteleostomi</taxon>
        <taxon>Archelosauria</taxon>
        <taxon>Testudinata</taxon>
        <taxon>Testudines</taxon>
        <taxon>Cryptodira</taxon>
        <taxon>Durocryptodira</taxon>
        <taxon>Testudinoidea</taxon>
        <taxon>Emydidae</taxon>
        <taxon>Terrapene</taxon>
    </lineage>
</organism>
<accession>A0A674J0G9</accession>
<dbReference type="SUPFAM" id="SSF56436">
    <property type="entry name" value="C-type lectin-like"/>
    <property type="match status" value="1"/>
</dbReference>
<evidence type="ECO:0000313" key="2">
    <source>
        <dbReference type="Proteomes" id="UP000472274"/>
    </source>
</evidence>
<dbReference type="Ensembl" id="ENSTMTT00000015198.1">
    <property type="protein sequence ID" value="ENSTMTP00000014695.1"/>
    <property type="gene ID" value="ENSTMTG00000010685.1"/>
</dbReference>
<reference evidence="1" key="1">
    <citation type="submission" date="2025-08" db="UniProtKB">
        <authorList>
            <consortium name="Ensembl"/>
        </authorList>
    </citation>
    <scope>IDENTIFICATION</scope>
</reference>
<dbReference type="InterPro" id="IPR050828">
    <property type="entry name" value="C-type_lectin/matrix_domain"/>
</dbReference>
<keyword evidence="2" id="KW-1185">Reference proteome</keyword>
<evidence type="ECO:0000313" key="1">
    <source>
        <dbReference type="Ensembl" id="ENSTMTP00000014695.1"/>
    </source>
</evidence>
<dbReference type="GeneTree" id="ENSGT01030000235304"/>
<dbReference type="AlphaFoldDB" id="A0A674J0G9"/>
<dbReference type="InterPro" id="IPR016187">
    <property type="entry name" value="CTDL_fold"/>
</dbReference>
<dbReference type="InParanoid" id="A0A674J0G9"/>
<dbReference type="Gene3D" id="3.10.100.10">
    <property type="entry name" value="Mannose-Binding Protein A, subunit A"/>
    <property type="match status" value="1"/>
</dbReference>
<evidence type="ECO:0008006" key="3">
    <source>
        <dbReference type="Google" id="ProtNLM"/>
    </source>
</evidence>
<dbReference type="PANTHER" id="PTHR45710">
    <property type="entry name" value="C-TYPE LECTIN DOMAIN-CONTAINING PROTEIN 180"/>
    <property type="match status" value="1"/>
</dbReference>
<protein>
    <recommendedName>
        <fullName evidence="3">C-type lectin domain-containing protein</fullName>
    </recommendedName>
</protein>
<dbReference type="InterPro" id="IPR016186">
    <property type="entry name" value="C-type_lectin-like/link_sf"/>
</dbReference>
<proteinExistence type="predicted"/>
<sequence length="96" mass="10371">DEEPCQSRFKIEMVFGMEKCKHSSQCPSAASRCPDGWIGIQGKFYYFSNVPGNWTYSQSFCSSHGASLAGIESPQQLSPRGSLALCRAGPAQSATS</sequence>
<reference evidence="1" key="2">
    <citation type="submission" date="2025-09" db="UniProtKB">
        <authorList>
            <consortium name="Ensembl"/>
        </authorList>
    </citation>
    <scope>IDENTIFICATION</scope>
</reference>